<organism evidence="1 2">
    <name type="scientific">Dentiscutata erythropus</name>
    <dbReference type="NCBI Taxonomy" id="1348616"/>
    <lineage>
        <taxon>Eukaryota</taxon>
        <taxon>Fungi</taxon>
        <taxon>Fungi incertae sedis</taxon>
        <taxon>Mucoromycota</taxon>
        <taxon>Glomeromycotina</taxon>
        <taxon>Glomeromycetes</taxon>
        <taxon>Diversisporales</taxon>
        <taxon>Gigasporaceae</taxon>
        <taxon>Dentiscutata</taxon>
    </lineage>
</organism>
<dbReference type="EMBL" id="CAJVPY010001147">
    <property type="protein sequence ID" value="CAG8509260.1"/>
    <property type="molecule type" value="Genomic_DNA"/>
</dbReference>
<evidence type="ECO:0000313" key="2">
    <source>
        <dbReference type="Proteomes" id="UP000789405"/>
    </source>
</evidence>
<name>A0A9N9F4J3_9GLOM</name>
<dbReference type="AlphaFoldDB" id="A0A9N9F4J3"/>
<evidence type="ECO:0000313" key="1">
    <source>
        <dbReference type="EMBL" id="CAG8509260.1"/>
    </source>
</evidence>
<accession>A0A9N9F4J3</accession>
<sequence length="44" mass="5242">DWCNKKNELMNVSPHIKRMNKEKSPKYPELFLVGYKNYAVNSNL</sequence>
<protein>
    <submittedName>
        <fullName evidence="1">26842_t:CDS:1</fullName>
    </submittedName>
</protein>
<proteinExistence type="predicted"/>
<comment type="caution">
    <text evidence="1">The sequence shown here is derived from an EMBL/GenBank/DDBJ whole genome shotgun (WGS) entry which is preliminary data.</text>
</comment>
<feature type="non-terminal residue" evidence="1">
    <location>
        <position position="1"/>
    </location>
</feature>
<keyword evidence="2" id="KW-1185">Reference proteome</keyword>
<reference evidence="1" key="1">
    <citation type="submission" date="2021-06" db="EMBL/GenBank/DDBJ databases">
        <authorList>
            <person name="Kallberg Y."/>
            <person name="Tangrot J."/>
            <person name="Rosling A."/>
        </authorList>
    </citation>
    <scope>NUCLEOTIDE SEQUENCE</scope>
    <source>
        <strain evidence="1">MA453B</strain>
    </source>
</reference>
<gene>
    <name evidence="1" type="ORF">DERYTH_LOCUS3301</name>
</gene>
<dbReference type="Proteomes" id="UP000789405">
    <property type="component" value="Unassembled WGS sequence"/>
</dbReference>